<dbReference type="SUPFAM" id="SSF103473">
    <property type="entry name" value="MFS general substrate transporter"/>
    <property type="match status" value="1"/>
</dbReference>
<evidence type="ECO:0000256" key="2">
    <source>
        <dbReference type="ARBA" id="ARBA00022448"/>
    </source>
</evidence>
<sequence length="405" mass="41722">MSGQPDFNLKSLAIPAYGPSLLFGLAEGAMLPVLPLSARSLGGSVAVAALMITLINIGSLIFNVPSSMITDKYGERHAIIGASIVGVVSALCCMLAQDLLVFALGAFLLGVSGSVFMLARQSYLTEAVPAQYRARALSTLGGVMRVGVFIGPFIGALVMQLWPLRGAYAVCAGALALAGILGATLQDLPVQPEVAAAAAEHPPSVRNVVRDYRRVFLTIGMGVLLVSAIRATRQAVIPLWAEHLGLSAQTASLIYGISGGIDMLVFYPAGKVMDRFGRRWITVPSMLVMAVSMMAIPLTHGAVSLCLVACVLGFGNGIGAGMVMTLGADFSPTVGRAQFLGIWRELSDAGSTIGPAILSGVTAVLTLGGGVVISGATGLAAAAVMWRAVPTSSDHTSTPEKVRTG</sequence>
<feature type="transmembrane region" description="Helical" evidence="7">
    <location>
        <begin position="302"/>
        <end position="326"/>
    </location>
</feature>
<evidence type="ECO:0000256" key="6">
    <source>
        <dbReference type="ARBA" id="ARBA00023136"/>
    </source>
</evidence>
<feature type="transmembrane region" description="Helical" evidence="7">
    <location>
        <begin position="45"/>
        <end position="65"/>
    </location>
</feature>
<evidence type="ECO:0000259" key="8">
    <source>
        <dbReference type="PROSITE" id="PS50850"/>
    </source>
</evidence>
<protein>
    <submittedName>
        <fullName evidence="9">Putative MFS family arabinose efflux permease</fullName>
    </submittedName>
</protein>
<dbReference type="GO" id="GO:0022857">
    <property type="term" value="F:transmembrane transporter activity"/>
    <property type="evidence" value="ECO:0007669"/>
    <property type="project" value="InterPro"/>
</dbReference>
<reference evidence="9 10" key="1">
    <citation type="submission" date="2019-06" db="EMBL/GenBank/DDBJ databases">
        <title>Sequencing the genomes of 1000 actinobacteria strains.</title>
        <authorList>
            <person name="Klenk H.-P."/>
        </authorList>
    </citation>
    <scope>NUCLEOTIDE SEQUENCE [LARGE SCALE GENOMIC DNA]</scope>
    <source>
        <strain evidence="9 10">DSM 19560</strain>
    </source>
</reference>
<dbReference type="PANTHER" id="PTHR23517:SF3">
    <property type="entry name" value="INTEGRAL MEMBRANE TRANSPORT PROTEIN"/>
    <property type="match status" value="1"/>
</dbReference>
<proteinExistence type="predicted"/>
<evidence type="ECO:0000256" key="7">
    <source>
        <dbReference type="SAM" id="Phobius"/>
    </source>
</evidence>
<dbReference type="GO" id="GO:0005886">
    <property type="term" value="C:plasma membrane"/>
    <property type="evidence" value="ECO:0007669"/>
    <property type="project" value="UniProtKB-SubCell"/>
</dbReference>
<feature type="transmembrane region" description="Helical" evidence="7">
    <location>
        <begin position="12"/>
        <end position="33"/>
    </location>
</feature>
<feature type="transmembrane region" description="Helical" evidence="7">
    <location>
        <begin position="77"/>
        <end position="96"/>
    </location>
</feature>
<keyword evidence="6 7" id="KW-0472">Membrane</keyword>
<keyword evidence="10" id="KW-1185">Reference proteome</keyword>
<dbReference type="Gene3D" id="1.20.1250.20">
    <property type="entry name" value="MFS general substrate transporter like domains"/>
    <property type="match status" value="2"/>
</dbReference>
<evidence type="ECO:0000256" key="4">
    <source>
        <dbReference type="ARBA" id="ARBA00022692"/>
    </source>
</evidence>
<dbReference type="PROSITE" id="PS50850">
    <property type="entry name" value="MFS"/>
    <property type="match status" value="1"/>
</dbReference>
<name>A0A561E9Z5_9MICO</name>
<dbReference type="AlphaFoldDB" id="A0A561E9Z5"/>
<dbReference type="PROSITE" id="PS00216">
    <property type="entry name" value="SUGAR_TRANSPORT_1"/>
    <property type="match status" value="1"/>
</dbReference>
<gene>
    <name evidence="9" type="ORF">BKA23_1246</name>
</gene>
<evidence type="ECO:0000256" key="1">
    <source>
        <dbReference type="ARBA" id="ARBA00004651"/>
    </source>
</evidence>
<dbReference type="InterPro" id="IPR020846">
    <property type="entry name" value="MFS_dom"/>
</dbReference>
<feature type="domain" description="Major facilitator superfamily (MFS) profile" evidence="8">
    <location>
        <begin position="12"/>
        <end position="393"/>
    </location>
</feature>
<comment type="subcellular location">
    <subcellularLocation>
        <location evidence="1">Cell membrane</location>
        <topology evidence="1">Multi-pass membrane protein</topology>
    </subcellularLocation>
</comment>
<feature type="transmembrane region" description="Helical" evidence="7">
    <location>
        <begin position="244"/>
        <end position="267"/>
    </location>
</feature>
<dbReference type="Proteomes" id="UP000318297">
    <property type="component" value="Unassembled WGS sequence"/>
</dbReference>
<dbReference type="PANTHER" id="PTHR23517">
    <property type="entry name" value="RESISTANCE PROTEIN MDTM, PUTATIVE-RELATED-RELATED"/>
    <property type="match status" value="1"/>
</dbReference>
<dbReference type="InterPro" id="IPR011701">
    <property type="entry name" value="MFS"/>
</dbReference>
<dbReference type="InterPro" id="IPR050171">
    <property type="entry name" value="MFS_Transporters"/>
</dbReference>
<feature type="transmembrane region" description="Helical" evidence="7">
    <location>
        <begin position="140"/>
        <end position="161"/>
    </location>
</feature>
<accession>A0A561E9Z5</accession>
<keyword evidence="2" id="KW-0813">Transport</keyword>
<feature type="transmembrane region" description="Helical" evidence="7">
    <location>
        <begin position="102"/>
        <end position="119"/>
    </location>
</feature>
<dbReference type="InterPro" id="IPR036259">
    <property type="entry name" value="MFS_trans_sf"/>
</dbReference>
<evidence type="ECO:0000313" key="9">
    <source>
        <dbReference type="EMBL" id="TWE12438.1"/>
    </source>
</evidence>
<organism evidence="9 10">
    <name type="scientific">Rudaeicoccus suwonensis</name>
    <dbReference type="NCBI Taxonomy" id="657409"/>
    <lineage>
        <taxon>Bacteria</taxon>
        <taxon>Bacillati</taxon>
        <taxon>Actinomycetota</taxon>
        <taxon>Actinomycetes</taxon>
        <taxon>Micrococcales</taxon>
        <taxon>Dermacoccaceae</taxon>
        <taxon>Rudaeicoccus</taxon>
    </lineage>
</organism>
<evidence type="ECO:0000313" key="10">
    <source>
        <dbReference type="Proteomes" id="UP000318297"/>
    </source>
</evidence>
<keyword evidence="4 7" id="KW-0812">Transmembrane</keyword>
<evidence type="ECO:0000256" key="3">
    <source>
        <dbReference type="ARBA" id="ARBA00022475"/>
    </source>
</evidence>
<dbReference type="CDD" id="cd17325">
    <property type="entry name" value="MFS_MdtG_SLC18_like"/>
    <property type="match status" value="1"/>
</dbReference>
<dbReference type="OrthoDB" id="3285241at2"/>
<comment type="caution">
    <text evidence="9">The sequence shown here is derived from an EMBL/GenBank/DDBJ whole genome shotgun (WGS) entry which is preliminary data.</text>
</comment>
<dbReference type="InterPro" id="IPR005829">
    <property type="entry name" value="Sugar_transporter_CS"/>
</dbReference>
<dbReference type="RefSeq" id="WP_145226455.1">
    <property type="nucleotide sequence ID" value="NZ_VIVQ01000001.1"/>
</dbReference>
<feature type="transmembrane region" description="Helical" evidence="7">
    <location>
        <begin position="215"/>
        <end position="232"/>
    </location>
</feature>
<dbReference type="Pfam" id="PF07690">
    <property type="entry name" value="MFS_1"/>
    <property type="match status" value="1"/>
</dbReference>
<evidence type="ECO:0000256" key="5">
    <source>
        <dbReference type="ARBA" id="ARBA00022989"/>
    </source>
</evidence>
<dbReference type="EMBL" id="VIVQ01000001">
    <property type="protein sequence ID" value="TWE12438.1"/>
    <property type="molecule type" value="Genomic_DNA"/>
</dbReference>
<keyword evidence="5 7" id="KW-1133">Transmembrane helix</keyword>
<feature type="transmembrane region" description="Helical" evidence="7">
    <location>
        <begin position="167"/>
        <end position="185"/>
    </location>
</feature>
<keyword evidence="3" id="KW-1003">Cell membrane</keyword>